<dbReference type="GO" id="GO:0046872">
    <property type="term" value="F:metal ion binding"/>
    <property type="evidence" value="ECO:0007669"/>
    <property type="project" value="UniProtKB-KW"/>
</dbReference>
<keyword evidence="3" id="KW-0479">Metal-binding</keyword>
<keyword evidence="5" id="KW-1185">Reference proteome</keyword>
<gene>
    <name evidence="4" type="ORF">HPB48_024414</name>
</gene>
<proteinExistence type="inferred from homology"/>
<dbReference type="Gene3D" id="3.40.1390.30">
    <property type="entry name" value="NIF3 (NGG1p interacting factor 3)-like"/>
    <property type="match status" value="1"/>
</dbReference>
<evidence type="ECO:0000313" key="5">
    <source>
        <dbReference type="Proteomes" id="UP000821853"/>
    </source>
</evidence>
<dbReference type="VEuPathDB" id="VectorBase:HLOH_048787"/>
<dbReference type="InterPro" id="IPR002678">
    <property type="entry name" value="DUF34/NIF3"/>
</dbReference>
<dbReference type="OMA" id="NFDKTHL"/>
<feature type="binding site" evidence="3">
    <location>
        <position position="303"/>
    </location>
    <ligand>
        <name>a divalent metal cation</name>
        <dbReference type="ChEBI" id="CHEBI:60240"/>
        <label>1</label>
    </ligand>
</feature>
<organism evidence="4 5">
    <name type="scientific">Haemaphysalis longicornis</name>
    <name type="common">Bush tick</name>
    <dbReference type="NCBI Taxonomy" id="44386"/>
    <lineage>
        <taxon>Eukaryota</taxon>
        <taxon>Metazoa</taxon>
        <taxon>Ecdysozoa</taxon>
        <taxon>Arthropoda</taxon>
        <taxon>Chelicerata</taxon>
        <taxon>Arachnida</taxon>
        <taxon>Acari</taxon>
        <taxon>Parasitiformes</taxon>
        <taxon>Ixodida</taxon>
        <taxon>Ixodoidea</taxon>
        <taxon>Ixodidae</taxon>
        <taxon>Haemaphysalinae</taxon>
        <taxon>Haemaphysalis</taxon>
    </lineage>
</organism>
<feature type="binding site" evidence="3">
    <location>
        <position position="299"/>
    </location>
    <ligand>
        <name>a divalent metal cation</name>
        <dbReference type="ChEBI" id="CHEBI:60240"/>
        <label>1</label>
    </ligand>
</feature>
<dbReference type="Pfam" id="PF01784">
    <property type="entry name" value="DUF34_NIF3"/>
    <property type="match status" value="1"/>
</dbReference>
<dbReference type="OrthoDB" id="3345469at2759"/>
<sequence length="336" mass="36351">MRYVAHRCVVNLKPRAYSQSRRVLFSLFSDATRSLHPVVSQEAVQGIHTGLSLECAKAGVKRTLCLAPYTVPRTEVRLRTPADLSMDLTSVVDILERIAPPSTAASWDNVGLLVEPSGAHAVRDVLFTNDLTERVMDEAVKQGVQLIVSYHPPIFAPLRALRQSRWKERVVVRCLENRIAVYSPHTAWDVAQDGTNDWLASCFGPATTEEGGVVRTLTSPVALGELAALLKAHLGAPVRLALADRHTLHSPVARIALCAGSGASLLRDADAELLVTGEMSHHELLDATHRGSSVLLCEHAVSERGSLAGLAERVRQEAPTIGVHLARADIGPLQPV</sequence>
<dbReference type="PANTHER" id="PTHR13799">
    <property type="entry name" value="NGG1 INTERACTING FACTOR 3"/>
    <property type="match status" value="1"/>
</dbReference>
<dbReference type="NCBIfam" id="TIGR00486">
    <property type="entry name" value="YbgI_SA1388"/>
    <property type="match status" value="1"/>
</dbReference>
<dbReference type="PANTHER" id="PTHR13799:SF13">
    <property type="entry name" value="NIF3-LIKE PROTEIN 1"/>
    <property type="match status" value="1"/>
</dbReference>
<dbReference type="EMBL" id="JABSTR010001040">
    <property type="protein sequence ID" value="KAH9383294.1"/>
    <property type="molecule type" value="Genomic_DNA"/>
</dbReference>
<feature type="binding site" evidence="3">
    <location>
        <position position="151"/>
    </location>
    <ligand>
        <name>a divalent metal cation</name>
        <dbReference type="ChEBI" id="CHEBI:60240"/>
        <label>1</label>
    </ligand>
</feature>
<evidence type="ECO:0000313" key="4">
    <source>
        <dbReference type="EMBL" id="KAH9383294.1"/>
    </source>
</evidence>
<accession>A0A9J6H6D6</accession>
<dbReference type="Proteomes" id="UP000821853">
    <property type="component" value="Unassembled WGS sequence"/>
</dbReference>
<dbReference type="GO" id="GO:0005739">
    <property type="term" value="C:mitochondrion"/>
    <property type="evidence" value="ECO:0007669"/>
    <property type="project" value="TreeGrafter"/>
</dbReference>
<protein>
    <recommendedName>
        <fullName evidence="2">NIF3-like protein 1</fullName>
    </recommendedName>
</protein>
<dbReference type="FunFam" id="3.40.1390.30:FF:000001">
    <property type="entry name" value="GTP cyclohydrolase 1 type 2"/>
    <property type="match status" value="1"/>
</dbReference>
<evidence type="ECO:0000256" key="1">
    <source>
        <dbReference type="ARBA" id="ARBA00006964"/>
    </source>
</evidence>
<feature type="binding site" evidence="3">
    <location>
        <position position="189"/>
    </location>
    <ligand>
        <name>a divalent metal cation</name>
        <dbReference type="ChEBI" id="CHEBI:60240"/>
        <label>1</label>
    </ligand>
</feature>
<dbReference type="AlphaFoldDB" id="A0A9J6H6D6"/>
<dbReference type="SUPFAM" id="SSF102705">
    <property type="entry name" value="NIF3 (NGG1p interacting factor 3)-like"/>
    <property type="match status" value="1"/>
</dbReference>
<evidence type="ECO:0000256" key="2">
    <source>
        <dbReference type="ARBA" id="ARBA00019069"/>
    </source>
</evidence>
<name>A0A9J6H6D6_HAELO</name>
<evidence type="ECO:0000256" key="3">
    <source>
        <dbReference type="PIRSR" id="PIRSR602678-1"/>
    </source>
</evidence>
<dbReference type="InterPro" id="IPR036069">
    <property type="entry name" value="DUF34/NIF3_sf"/>
</dbReference>
<comment type="caution">
    <text evidence="4">The sequence shown here is derived from an EMBL/GenBank/DDBJ whole genome shotgun (WGS) entry which is preliminary data.</text>
</comment>
<comment type="similarity">
    <text evidence="1">Belongs to the GTP cyclohydrolase I type 2/NIF3 family.</text>
</comment>
<reference evidence="4 5" key="1">
    <citation type="journal article" date="2020" name="Cell">
        <title>Large-Scale Comparative Analyses of Tick Genomes Elucidate Their Genetic Diversity and Vector Capacities.</title>
        <authorList>
            <consortium name="Tick Genome and Microbiome Consortium (TIGMIC)"/>
            <person name="Jia N."/>
            <person name="Wang J."/>
            <person name="Shi W."/>
            <person name="Du L."/>
            <person name="Sun Y."/>
            <person name="Zhan W."/>
            <person name="Jiang J.F."/>
            <person name="Wang Q."/>
            <person name="Zhang B."/>
            <person name="Ji P."/>
            <person name="Bell-Sakyi L."/>
            <person name="Cui X.M."/>
            <person name="Yuan T.T."/>
            <person name="Jiang B.G."/>
            <person name="Yang W.F."/>
            <person name="Lam T.T."/>
            <person name="Chang Q.C."/>
            <person name="Ding S.J."/>
            <person name="Wang X.J."/>
            <person name="Zhu J.G."/>
            <person name="Ruan X.D."/>
            <person name="Zhao L."/>
            <person name="Wei J.T."/>
            <person name="Ye R.Z."/>
            <person name="Que T.C."/>
            <person name="Du C.H."/>
            <person name="Zhou Y.H."/>
            <person name="Cheng J.X."/>
            <person name="Dai P.F."/>
            <person name="Guo W.B."/>
            <person name="Han X.H."/>
            <person name="Huang E.J."/>
            <person name="Li L.F."/>
            <person name="Wei W."/>
            <person name="Gao Y.C."/>
            <person name="Liu J.Z."/>
            <person name="Shao H.Z."/>
            <person name="Wang X."/>
            <person name="Wang C.C."/>
            <person name="Yang T.C."/>
            <person name="Huo Q.B."/>
            <person name="Li W."/>
            <person name="Chen H.Y."/>
            <person name="Chen S.E."/>
            <person name="Zhou L.G."/>
            <person name="Ni X.B."/>
            <person name="Tian J.H."/>
            <person name="Sheng Y."/>
            <person name="Liu T."/>
            <person name="Pan Y.S."/>
            <person name="Xia L.Y."/>
            <person name="Li J."/>
            <person name="Zhao F."/>
            <person name="Cao W.C."/>
        </authorList>
    </citation>
    <scope>NUCLEOTIDE SEQUENCE [LARGE SCALE GENOMIC DNA]</scope>
    <source>
        <strain evidence="4">HaeL-2018</strain>
    </source>
</reference>